<sequence length="161" mass="18792">MMVLTRNRTHQPHLPKDLVGPDREEVPSRIDVEEQDETKRSQDSRDIDRHAKGDGSRRHSRASKCGTSWTRQDERRISAAIEESEAQESRTKPYLIPFRKSPNGKPYSHFEKEIKRLKIHINFALIFLKDPHKVCSNLRKEKGPQRDRFPKGKTSPQDRGD</sequence>
<reference evidence="2" key="2">
    <citation type="submission" date="2021-03" db="UniProtKB">
        <authorList>
            <consortium name="EnsemblPlants"/>
        </authorList>
    </citation>
    <scope>IDENTIFICATION</scope>
</reference>
<feature type="region of interest" description="Disordered" evidence="1">
    <location>
        <begin position="137"/>
        <end position="161"/>
    </location>
</feature>
<dbReference type="Proteomes" id="UP000596661">
    <property type="component" value="Chromosome 4"/>
</dbReference>
<keyword evidence="3" id="KW-1185">Reference proteome</keyword>
<dbReference type="AlphaFoldDB" id="A0A803PEX3"/>
<feature type="compositionally biased region" description="Basic and acidic residues" evidence="1">
    <location>
        <begin position="14"/>
        <end position="57"/>
    </location>
</feature>
<evidence type="ECO:0000313" key="3">
    <source>
        <dbReference type="Proteomes" id="UP000596661"/>
    </source>
</evidence>
<dbReference type="Gramene" id="evm.model.04.1876">
    <property type="protein sequence ID" value="cds.evm.model.04.1876"/>
    <property type="gene ID" value="evm.TU.04.1876"/>
</dbReference>
<name>A0A803PEX3_CANSA</name>
<feature type="region of interest" description="Disordered" evidence="1">
    <location>
        <begin position="1"/>
        <end position="107"/>
    </location>
</feature>
<accession>A0A803PEX3</accession>
<dbReference type="EMBL" id="UZAU01000401">
    <property type="status" value="NOT_ANNOTATED_CDS"/>
    <property type="molecule type" value="Genomic_DNA"/>
</dbReference>
<evidence type="ECO:0000313" key="2">
    <source>
        <dbReference type="EnsemblPlants" id="cds.evm.model.04.1876"/>
    </source>
</evidence>
<evidence type="ECO:0000256" key="1">
    <source>
        <dbReference type="SAM" id="MobiDB-lite"/>
    </source>
</evidence>
<dbReference type="EnsemblPlants" id="evm.model.04.1876">
    <property type="protein sequence ID" value="cds.evm.model.04.1876"/>
    <property type="gene ID" value="evm.TU.04.1876"/>
</dbReference>
<reference evidence="2" key="1">
    <citation type="submission" date="2018-11" db="EMBL/GenBank/DDBJ databases">
        <authorList>
            <person name="Grassa J C."/>
        </authorList>
    </citation>
    <scope>NUCLEOTIDE SEQUENCE [LARGE SCALE GENOMIC DNA]</scope>
</reference>
<protein>
    <submittedName>
        <fullName evidence="2">Uncharacterized protein</fullName>
    </submittedName>
</protein>
<proteinExistence type="predicted"/>
<organism evidence="2 3">
    <name type="scientific">Cannabis sativa</name>
    <name type="common">Hemp</name>
    <name type="synonym">Marijuana</name>
    <dbReference type="NCBI Taxonomy" id="3483"/>
    <lineage>
        <taxon>Eukaryota</taxon>
        <taxon>Viridiplantae</taxon>
        <taxon>Streptophyta</taxon>
        <taxon>Embryophyta</taxon>
        <taxon>Tracheophyta</taxon>
        <taxon>Spermatophyta</taxon>
        <taxon>Magnoliopsida</taxon>
        <taxon>eudicotyledons</taxon>
        <taxon>Gunneridae</taxon>
        <taxon>Pentapetalae</taxon>
        <taxon>rosids</taxon>
        <taxon>fabids</taxon>
        <taxon>Rosales</taxon>
        <taxon>Cannabaceae</taxon>
        <taxon>Cannabis</taxon>
    </lineage>
</organism>